<evidence type="ECO:0000313" key="1">
    <source>
        <dbReference type="EMBL" id="KAH7865825.1"/>
    </source>
</evidence>
<protein>
    <submittedName>
        <fullName evidence="1">Uncharacterized protein</fullName>
    </submittedName>
</protein>
<accession>A0ACB7ZJU7</accession>
<evidence type="ECO:0000313" key="2">
    <source>
        <dbReference type="Proteomes" id="UP000828048"/>
    </source>
</evidence>
<reference evidence="1 2" key="1">
    <citation type="journal article" date="2021" name="Hortic Res">
        <title>High-quality reference genome and annotation aids understanding of berry development for evergreen blueberry (Vaccinium darrowii).</title>
        <authorList>
            <person name="Yu J."/>
            <person name="Hulse-Kemp A.M."/>
            <person name="Babiker E."/>
            <person name="Staton M."/>
        </authorList>
    </citation>
    <scope>NUCLEOTIDE SEQUENCE [LARGE SCALE GENOMIC DNA]</scope>
    <source>
        <strain evidence="2">cv. NJ 8807/NJ 8810</strain>
        <tissue evidence="1">Young leaf</tissue>
    </source>
</reference>
<comment type="caution">
    <text evidence="1">The sequence shown here is derived from an EMBL/GenBank/DDBJ whole genome shotgun (WGS) entry which is preliminary data.</text>
</comment>
<name>A0ACB7ZJU7_9ERIC</name>
<dbReference type="Proteomes" id="UP000828048">
    <property type="component" value="Chromosome 9"/>
</dbReference>
<gene>
    <name evidence="1" type="ORF">Vadar_011754</name>
</gene>
<organism evidence="1 2">
    <name type="scientific">Vaccinium darrowii</name>
    <dbReference type="NCBI Taxonomy" id="229202"/>
    <lineage>
        <taxon>Eukaryota</taxon>
        <taxon>Viridiplantae</taxon>
        <taxon>Streptophyta</taxon>
        <taxon>Embryophyta</taxon>
        <taxon>Tracheophyta</taxon>
        <taxon>Spermatophyta</taxon>
        <taxon>Magnoliopsida</taxon>
        <taxon>eudicotyledons</taxon>
        <taxon>Gunneridae</taxon>
        <taxon>Pentapetalae</taxon>
        <taxon>asterids</taxon>
        <taxon>Ericales</taxon>
        <taxon>Ericaceae</taxon>
        <taxon>Vaccinioideae</taxon>
        <taxon>Vaccinieae</taxon>
        <taxon>Vaccinium</taxon>
    </lineage>
</organism>
<proteinExistence type="predicted"/>
<dbReference type="EMBL" id="CM037159">
    <property type="protein sequence ID" value="KAH7865825.1"/>
    <property type="molecule type" value="Genomic_DNA"/>
</dbReference>
<sequence>MPQNEEREEIVNAQSEEGNNSPKDRQRRKPALGSVLSNIMKLQPEVGAVQPEFEGLICGVGYKEVELPLEKQMHMYDVKWNSGNETYISKARSLQLRFLHTLSLPVLTGTKIRGEKSSSVGIALYDVLTGQMVDSGPEASAKVEIVVLEKDFTGYEGANWSLEEFNSKIVREREGGKTLLTGDVHVNLKEGIGFIGDVYFRHTKCWMKRTEFRLGARTVDGALGLRVREAKTEPFIVEDRRAKLYQKNHPPSLSDAVWRLEKIGKDGASHDRLRKENINTVKDFVTLLNINPQRLKQILGMPAKMWDITVDHAKTCVLDKRVYLYYSPTSQQKTAVVFNVVGQLMGLLMEHECIPVEKLSETEKANINKLVVSAFQQWEQLVLVDDVSSLLVGSQQLTNAHHPSTLTTLESPNVCSFDTSDMFDNHSTDVSSPGGASTLDDFCSPGFENLDNSSGVDLEYVGQDITDEYLNLNNINDLPNGLYLSNPVITKISDGNTILTSRNLPQPENPQLDACSHEIVSPFYCPWGVNFLGDYDWQSIDDISYRYEQTLTFASPVASSALCDTESLSQAFSMCNQQQISDSHCSLQSQDTNPGLTSGPHGAVTDLILAGSSDVAKYKAQRRNLSRQNAQRRWKMLFSVMRWFSVRRNVARETFLEELHNDPNASSWANVQSAVNDIFFSSNKAKRRYLSKKDKAKRRWRMLFSIARWFSVKRNVAIKTSTEETPFTMNGLDNFGSLQNTHGTNCSSEESMAGQITNSLIRDMKSTTQGFWIDGNVQIFGTNGSLQSQNSNPELQASLHDAINDMLLAHSSAVATNKAQRRYLSR</sequence>
<keyword evidence="2" id="KW-1185">Reference proteome</keyword>